<proteinExistence type="predicted"/>
<reference evidence="2 3" key="1">
    <citation type="journal article" date="2019" name="Genome Biol. Evol.">
        <title>Day and night: Metabolic profiles and evolutionary relationships of six axenic non-marine cyanobacteria.</title>
        <authorList>
            <person name="Will S.E."/>
            <person name="Henke P."/>
            <person name="Boedeker C."/>
            <person name="Huang S."/>
            <person name="Brinkmann H."/>
            <person name="Rohde M."/>
            <person name="Jarek M."/>
            <person name="Friedl T."/>
            <person name="Seufert S."/>
            <person name="Schumacher M."/>
            <person name="Overmann J."/>
            <person name="Neumann-Schaal M."/>
            <person name="Petersen J."/>
        </authorList>
    </citation>
    <scope>NUCLEOTIDE SEQUENCE [LARGE SCALE GENOMIC DNA]</scope>
    <source>
        <strain evidence="2 3">PCC 6912</strain>
    </source>
</reference>
<dbReference type="AlphaFoldDB" id="A0A3S0YHG5"/>
<evidence type="ECO:0000313" key="3">
    <source>
        <dbReference type="Proteomes" id="UP000268857"/>
    </source>
</evidence>
<dbReference type="Proteomes" id="UP000268857">
    <property type="component" value="Unassembled WGS sequence"/>
</dbReference>
<name>A0A3S0YHG5_CHLFR</name>
<dbReference type="RefSeq" id="WP_016875555.1">
    <property type="nucleotide sequence ID" value="NZ_AJLN01000100.1"/>
</dbReference>
<organism evidence="2 3">
    <name type="scientific">Chlorogloeopsis fritschii PCC 6912</name>
    <dbReference type="NCBI Taxonomy" id="211165"/>
    <lineage>
        <taxon>Bacteria</taxon>
        <taxon>Bacillati</taxon>
        <taxon>Cyanobacteriota</taxon>
        <taxon>Cyanophyceae</taxon>
        <taxon>Nostocales</taxon>
        <taxon>Chlorogloeopsidaceae</taxon>
        <taxon>Chlorogloeopsis</taxon>
    </lineage>
</organism>
<feature type="transmembrane region" description="Helical" evidence="1">
    <location>
        <begin position="12"/>
        <end position="35"/>
    </location>
</feature>
<evidence type="ECO:0000256" key="1">
    <source>
        <dbReference type="SAM" id="Phobius"/>
    </source>
</evidence>
<sequence length="274" mass="31040">MVRLLQKQQRTVSLLTTFAIATFGLHALALFFLIFQGLTIRQLSLRKPPAFVQLVDGQPVAAVDDTERDPETIRQFVSKTITSMFNWSGTLPPQNIEEATKPKPDLGILIKTPQGNSQRVTTSSWIASFALSEDFRKGFLSEIAAMTPPEVFARNPKQAMSAQINIKRVYPPEKIADGKWRVGIVADLIQQKRADNRKVIVPFNKDLLVRAVDYFAYPLDSNSSVLQKAIYGVRTERLEIYEMRNLCLLDEYNNLSSEQLQRCGNNQSTENFTR</sequence>
<dbReference type="STRING" id="211165.GCA_000317285_03887"/>
<protein>
    <submittedName>
        <fullName evidence="2">Uncharacterized protein</fullName>
    </submittedName>
</protein>
<dbReference type="EMBL" id="RSCJ01000004">
    <property type="protein sequence ID" value="RUR84623.1"/>
    <property type="molecule type" value="Genomic_DNA"/>
</dbReference>
<comment type="caution">
    <text evidence="2">The sequence shown here is derived from an EMBL/GenBank/DDBJ whole genome shotgun (WGS) entry which is preliminary data.</text>
</comment>
<dbReference type="OrthoDB" id="528950at2"/>
<keyword evidence="3" id="KW-1185">Reference proteome</keyword>
<keyword evidence="1" id="KW-1133">Transmembrane helix</keyword>
<accession>A0A3S0YHG5</accession>
<gene>
    <name evidence="2" type="ORF">PCC6912_15180</name>
</gene>
<evidence type="ECO:0000313" key="2">
    <source>
        <dbReference type="EMBL" id="RUR84623.1"/>
    </source>
</evidence>
<keyword evidence="1" id="KW-0472">Membrane</keyword>
<keyword evidence="1" id="KW-0812">Transmembrane</keyword>